<accession>A0A9D2BU30</accession>
<dbReference type="EMBL" id="DXEI01000032">
    <property type="protein sequence ID" value="HIX94191.1"/>
    <property type="molecule type" value="Genomic_DNA"/>
</dbReference>
<protein>
    <submittedName>
        <fullName evidence="1">Uncharacterized protein</fullName>
    </submittedName>
</protein>
<reference evidence="1" key="1">
    <citation type="journal article" date="2021" name="PeerJ">
        <title>Extensive microbial diversity within the chicken gut microbiome revealed by metagenomics and culture.</title>
        <authorList>
            <person name="Gilroy R."/>
            <person name="Ravi A."/>
            <person name="Getino M."/>
            <person name="Pursley I."/>
            <person name="Horton D.L."/>
            <person name="Alikhan N.F."/>
            <person name="Baker D."/>
            <person name="Gharbi K."/>
            <person name="Hall N."/>
            <person name="Watson M."/>
            <person name="Adriaenssens E.M."/>
            <person name="Foster-Nyarko E."/>
            <person name="Jarju S."/>
            <person name="Secka A."/>
            <person name="Antonio M."/>
            <person name="Oren A."/>
            <person name="Chaudhuri R.R."/>
            <person name="La Ragione R."/>
            <person name="Hildebrand F."/>
            <person name="Pallen M.J."/>
        </authorList>
    </citation>
    <scope>NUCLEOTIDE SEQUENCE</scope>
    <source>
        <strain evidence="1">ChiHecec2B26-7398</strain>
    </source>
</reference>
<sequence length="95" mass="10481">MATTKKPVKRYCQCGALLPADNPRVILCEACRKRKLEEKYAANKSPYVQDAARRAKPKPKSAPAMTIAEVVRAADAMGLSYGQFVARGLDKVWRG</sequence>
<evidence type="ECO:0000313" key="2">
    <source>
        <dbReference type="Proteomes" id="UP000886751"/>
    </source>
</evidence>
<gene>
    <name evidence="1" type="ORF">H9846_01900</name>
</gene>
<dbReference type="AlphaFoldDB" id="A0A9D2BU30"/>
<name>A0A9D2BU30_9FIRM</name>
<evidence type="ECO:0000313" key="1">
    <source>
        <dbReference type="EMBL" id="HIX94191.1"/>
    </source>
</evidence>
<reference evidence="1" key="2">
    <citation type="submission" date="2021-04" db="EMBL/GenBank/DDBJ databases">
        <authorList>
            <person name="Gilroy R."/>
        </authorList>
    </citation>
    <scope>NUCLEOTIDE SEQUENCE</scope>
    <source>
        <strain evidence="1">ChiHecec2B26-7398</strain>
    </source>
</reference>
<comment type="caution">
    <text evidence="1">The sequence shown here is derived from an EMBL/GenBank/DDBJ whole genome shotgun (WGS) entry which is preliminary data.</text>
</comment>
<dbReference type="Proteomes" id="UP000886751">
    <property type="component" value="Unassembled WGS sequence"/>
</dbReference>
<organism evidence="1 2">
    <name type="scientific">Candidatus Gemmiger excrementipullorum</name>
    <dbReference type="NCBI Taxonomy" id="2838610"/>
    <lineage>
        <taxon>Bacteria</taxon>
        <taxon>Bacillati</taxon>
        <taxon>Bacillota</taxon>
        <taxon>Clostridia</taxon>
        <taxon>Eubacteriales</taxon>
        <taxon>Gemmiger</taxon>
    </lineage>
</organism>
<proteinExistence type="predicted"/>